<organism evidence="1 2">
    <name type="scientific">Pedobacter suwonensis</name>
    <dbReference type="NCBI Taxonomy" id="332999"/>
    <lineage>
        <taxon>Bacteria</taxon>
        <taxon>Pseudomonadati</taxon>
        <taxon>Bacteroidota</taxon>
        <taxon>Sphingobacteriia</taxon>
        <taxon>Sphingobacteriales</taxon>
        <taxon>Sphingobacteriaceae</taxon>
        <taxon>Pedobacter</taxon>
    </lineage>
</organism>
<keyword evidence="1" id="KW-0808">Transferase</keyword>
<dbReference type="Proteomes" id="UP000198836">
    <property type="component" value="Unassembled WGS sequence"/>
</dbReference>
<proteinExistence type="predicted"/>
<accession>A0A1I0T9N4</accession>
<evidence type="ECO:0000313" key="1">
    <source>
        <dbReference type="EMBL" id="SFA48492.1"/>
    </source>
</evidence>
<protein>
    <submittedName>
        <fullName evidence="1">Glycosyl transferase, family 25</fullName>
    </submittedName>
</protein>
<dbReference type="GO" id="GO:0016740">
    <property type="term" value="F:transferase activity"/>
    <property type="evidence" value="ECO:0007669"/>
    <property type="project" value="UniProtKB-KW"/>
</dbReference>
<dbReference type="STRING" id="332999.SAMN04488511_107145"/>
<name>A0A1I0T9N4_9SPHI</name>
<reference evidence="2" key="1">
    <citation type="submission" date="2016-10" db="EMBL/GenBank/DDBJ databases">
        <authorList>
            <person name="Varghese N."/>
            <person name="Submissions S."/>
        </authorList>
    </citation>
    <scope>NUCLEOTIDE SEQUENCE [LARGE SCALE GENOMIC DNA]</scope>
    <source>
        <strain evidence="2">DSM 18130</strain>
    </source>
</reference>
<dbReference type="RefSeq" id="WP_090983129.1">
    <property type="nucleotide sequence ID" value="NZ_FOJM01000007.1"/>
</dbReference>
<dbReference type="AlphaFoldDB" id="A0A1I0T9N4"/>
<dbReference type="EMBL" id="FOJM01000007">
    <property type="protein sequence ID" value="SFA48492.1"/>
    <property type="molecule type" value="Genomic_DNA"/>
</dbReference>
<sequence>MKYSQIPTYGINLRKRSERKKSLLAEFMNRKEFSLTIVPAIEHSVGSFGLWQTVHGIVKHANETSLDYILICEDDHIFTEEYDFAQFRLAIDSCIKIEADVLLGSVSWFDQVLQVNKHLFWVDRFNGTQFMLIFKKYYETILNFDFQIHDIIDMKISSVTDSIFVMFPFISVQKEFGYSDVTVKNNDHGHVTELFEKRNTKLMHLAKVSDYYALFKK</sequence>
<gene>
    <name evidence="1" type="ORF">SAMN04488511_107145</name>
</gene>
<evidence type="ECO:0000313" key="2">
    <source>
        <dbReference type="Proteomes" id="UP000198836"/>
    </source>
</evidence>
<dbReference type="OrthoDB" id="1417318at2"/>
<keyword evidence="2" id="KW-1185">Reference proteome</keyword>